<evidence type="ECO:0000313" key="3">
    <source>
        <dbReference type="Proteomes" id="UP001159363"/>
    </source>
</evidence>
<comment type="caution">
    <text evidence="2">The sequence shown here is derived from an EMBL/GenBank/DDBJ whole genome shotgun (WGS) entry which is preliminary data.</text>
</comment>
<dbReference type="Pfam" id="PF18701">
    <property type="entry name" value="DUF5641"/>
    <property type="match status" value="1"/>
</dbReference>
<evidence type="ECO:0000259" key="1">
    <source>
        <dbReference type="Pfam" id="PF18701"/>
    </source>
</evidence>
<name>A0ABQ9HIE2_9NEOP</name>
<keyword evidence="3" id="KW-1185">Reference proteome</keyword>
<dbReference type="InterPro" id="IPR040676">
    <property type="entry name" value="DUF5641"/>
</dbReference>
<gene>
    <name evidence="2" type="ORF">PR048_015846</name>
</gene>
<feature type="domain" description="DUF5641" evidence="1">
    <location>
        <begin position="69"/>
        <end position="150"/>
    </location>
</feature>
<dbReference type="PANTHER" id="PTHR47331">
    <property type="entry name" value="PHD-TYPE DOMAIN-CONTAINING PROTEIN"/>
    <property type="match status" value="1"/>
</dbReference>
<sequence>MGTTCLRYEELVTLVTQIEACINSRPLVTLYNDHSDPKALTPGHLIISTAIINIPEPDLGYVKLGLLSRWQLLQQKIQQWSKEYLNWTSSSENIKPGELVVLKEDRVPPLCWRMGVMEEVHSGTGVLGRVATAKTSTGGYKKLVTNLCPLAVN</sequence>
<organism evidence="2 3">
    <name type="scientific">Dryococelus australis</name>
    <dbReference type="NCBI Taxonomy" id="614101"/>
    <lineage>
        <taxon>Eukaryota</taxon>
        <taxon>Metazoa</taxon>
        <taxon>Ecdysozoa</taxon>
        <taxon>Arthropoda</taxon>
        <taxon>Hexapoda</taxon>
        <taxon>Insecta</taxon>
        <taxon>Pterygota</taxon>
        <taxon>Neoptera</taxon>
        <taxon>Polyneoptera</taxon>
        <taxon>Phasmatodea</taxon>
        <taxon>Verophasmatodea</taxon>
        <taxon>Anareolatae</taxon>
        <taxon>Phasmatidae</taxon>
        <taxon>Eurycanthinae</taxon>
        <taxon>Dryococelus</taxon>
    </lineage>
</organism>
<reference evidence="2 3" key="1">
    <citation type="submission" date="2023-02" db="EMBL/GenBank/DDBJ databases">
        <title>LHISI_Scaffold_Assembly.</title>
        <authorList>
            <person name="Stuart O.P."/>
            <person name="Cleave R."/>
            <person name="Magrath M.J.L."/>
            <person name="Mikheyev A.S."/>
        </authorList>
    </citation>
    <scope>NUCLEOTIDE SEQUENCE [LARGE SCALE GENOMIC DNA]</scope>
    <source>
        <strain evidence="2">Daus_M_001</strain>
        <tissue evidence="2">Leg muscle</tissue>
    </source>
</reference>
<evidence type="ECO:0000313" key="2">
    <source>
        <dbReference type="EMBL" id="KAJ8883990.1"/>
    </source>
</evidence>
<proteinExistence type="predicted"/>
<dbReference type="Proteomes" id="UP001159363">
    <property type="component" value="Chromosome 4"/>
</dbReference>
<protein>
    <recommendedName>
        <fullName evidence="1">DUF5641 domain-containing protein</fullName>
    </recommendedName>
</protein>
<dbReference type="EMBL" id="JARBHB010000005">
    <property type="protein sequence ID" value="KAJ8883990.1"/>
    <property type="molecule type" value="Genomic_DNA"/>
</dbReference>
<accession>A0ABQ9HIE2</accession>